<proteinExistence type="predicted"/>
<accession>A0A9P7YJG5</accession>
<sequence>MAKNATSSSRVFRGRSKRFKCWSIISVVLLVIILAVVIPIAVIFSRRSSTVKGIKSTVLVPLYIYPSPGAWDPLYKVVTDNPNQNFTIILNPSSGPGAAPYVSDEYMLAVRQINAYPNVETVGYVPTGYAARNITAVLSDISVYSGWNTNANASTGTSLAVHGIFFDEAPSGFSDAAATYMKTINQAAKNSSGLLGDRTIIQNPGTIPDARLVDPTTDYSVVFEASYGEFQEKQAALSEVFLNRTRTCYIIHSVPSSLSDGDIQRFSAKASRRSDLFSLTNLDVNFYESFGSRWADYIDLINRDCTSCHSIATHPQLNFTIILNPHNGPGAGSMPDDHYSREIPKLNCQPNVCTVGYVRVDYCRRDMREVCQQIATYAGWSKDFPRSGLGVHGIFFDETPNLYSDNVASYLDSVSQMVKDQPGILGDRLVIHNPGTVPDAGLANPGPDVSTVVEESFANYQSAHLQDRLRRLLRYDHGRCSYMVHSVPRHQVVDLVRELRPRGKYIFVTDLHEDYYCHFGPSWGDFVDAMCLRLE</sequence>
<evidence type="ECO:0000313" key="2">
    <source>
        <dbReference type="EMBL" id="KAG9234923.1"/>
    </source>
</evidence>
<dbReference type="PANTHER" id="PTHR35040:SF9">
    <property type="entry name" value="4-LIKE CELL SURFACE PROTEIN, PUTATIVE (AFU_ORTHOLOGUE AFUA_4G14080)-RELATED"/>
    <property type="match status" value="1"/>
</dbReference>
<evidence type="ECO:0000256" key="1">
    <source>
        <dbReference type="SAM" id="Phobius"/>
    </source>
</evidence>
<dbReference type="PANTHER" id="PTHR35040">
    <property type="match status" value="1"/>
</dbReference>
<keyword evidence="1" id="KW-1133">Transmembrane helix</keyword>
<dbReference type="OrthoDB" id="5342184at2759"/>
<gene>
    <name evidence="2" type="ORF">BJ875DRAFT_375381</name>
</gene>
<comment type="caution">
    <text evidence="2">The sequence shown here is derived from an EMBL/GenBank/DDBJ whole genome shotgun (WGS) entry which is preliminary data.</text>
</comment>
<keyword evidence="3" id="KW-1185">Reference proteome</keyword>
<evidence type="ECO:0000313" key="3">
    <source>
        <dbReference type="Proteomes" id="UP000824998"/>
    </source>
</evidence>
<feature type="transmembrane region" description="Helical" evidence="1">
    <location>
        <begin position="21"/>
        <end position="44"/>
    </location>
</feature>
<protein>
    <submittedName>
        <fullName evidence="2">Spherulation-specific family 4</fullName>
    </submittedName>
</protein>
<dbReference type="InterPro" id="IPR021986">
    <property type="entry name" value="Spherulin4"/>
</dbReference>
<organism evidence="2 3">
    <name type="scientific">Amylocarpus encephaloides</name>
    <dbReference type="NCBI Taxonomy" id="45428"/>
    <lineage>
        <taxon>Eukaryota</taxon>
        <taxon>Fungi</taxon>
        <taxon>Dikarya</taxon>
        <taxon>Ascomycota</taxon>
        <taxon>Pezizomycotina</taxon>
        <taxon>Leotiomycetes</taxon>
        <taxon>Helotiales</taxon>
        <taxon>Helotiales incertae sedis</taxon>
        <taxon>Amylocarpus</taxon>
    </lineage>
</organism>
<dbReference type="Proteomes" id="UP000824998">
    <property type="component" value="Unassembled WGS sequence"/>
</dbReference>
<reference evidence="2" key="1">
    <citation type="journal article" date="2021" name="IMA Fungus">
        <title>Genomic characterization of three marine fungi, including Emericellopsis atlantica sp. nov. with signatures of a generalist lifestyle and marine biomass degradation.</title>
        <authorList>
            <person name="Hagestad O.C."/>
            <person name="Hou L."/>
            <person name="Andersen J.H."/>
            <person name="Hansen E.H."/>
            <person name="Altermark B."/>
            <person name="Li C."/>
            <person name="Kuhnert E."/>
            <person name="Cox R.J."/>
            <person name="Crous P.W."/>
            <person name="Spatafora J.W."/>
            <person name="Lail K."/>
            <person name="Amirebrahimi M."/>
            <person name="Lipzen A."/>
            <person name="Pangilinan J."/>
            <person name="Andreopoulos W."/>
            <person name="Hayes R.D."/>
            <person name="Ng V."/>
            <person name="Grigoriev I.V."/>
            <person name="Jackson S.A."/>
            <person name="Sutton T.D.S."/>
            <person name="Dobson A.D.W."/>
            <person name="Rama T."/>
        </authorList>
    </citation>
    <scope>NUCLEOTIDE SEQUENCE</scope>
    <source>
        <strain evidence="2">TRa018bII</strain>
    </source>
</reference>
<keyword evidence="1" id="KW-0472">Membrane</keyword>
<dbReference type="AlphaFoldDB" id="A0A9P7YJG5"/>
<dbReference type="Pfam" id="PF12138">
    <property type="entry name" value="Spherulin4"/>
    <property type="match status" value="2"/>
</dbReference>
<keyword evidence="1" id="KW-0812">Transmembrane</keyword>
<dbReference type="EMBL" id="MU251447">
    <property type="protein sequence ID" value="KAG9234923.1"/>
    <property type="molecule type" value="Genomic_DNA"/>
</dbReference>
<name>A0A9P7YJG5_9HELO</name>